<dbReference type="Proteomes" id="UP000018888">
    <property type="component" value="Unassembled WGS sequence"/>
</dbReference>
<name>A0A2P4QXF6_RHIID</name>
<reference evidence="1 2" key="2">
    <citation type="journal article" date="2018" name="New Phytol.">
        <title>High intraspecific genome diversity in the model arbuscular mycorrhizal symbiont Rhizophagus irregularis.</title>
        <authorList>
            <person name="Chen E.C.H."/>
            <person name="Morin E."/>
            <person name="Beaudet D."/>
            <person name="Noel J."/>
            <person name="Yildirir G."/>
            <person name="Ndikumana S."/>
            <person name="Charron P."/>
            <person name="St-Onge C."/>
            <person name="Giorgi J."/>
            <person name="Kruger M."/>
            <person name="Marton T."/>
            <person name="Ropars J."/>
            <person name="Grigoriev I.V."/>
            <person name="Hainaut M."/>
            <person name="Henrissat B."/>
            <person name="Roux C."/>
            <person name="Martin F."/>
            <person name="Corradi N."/>
        </authorList>
    </citation>
    <scope>NUCLEOTIDE SEQUENCE [LARGE SCALE GENOMIC DNA]</scope>
    <source>
        <strain evidence="1 2">DAOM 197198</strain>
    </source>
</reference>
<protein>
    <submittedName>
        <fullName evidence="1">Uncharacterized protein</fullName>
    </submittedName>
</protein>
<dbReference type="VEuPathDB" id="FungiDB:RhiirFUN_016900"/>
<organism evidence="1 2">
    <name type="scientific">Rhizophagus irregularis (strain DAOM 181602 / DAOM 197198 / MUCL 43194)</name>
    <name type="common">Arbuscular mycorrhizal fungus</name>
    <name type="synonym">Glomus intraradices</name>
    <dbReference type="NCBI Taxonomy" id="747089"/>
    <lineage>
        <taxon>Eukaryota</taxon>
        <taxon>Fungi</taxon>
        <taxon>Fungi incertae sedis</taxon>
        <taxon>Mucoromycota</taxon>
        <taxon>Glomeromycotina</taxon>
        <taxon>Glomeromycetes</taxon>
        <taxon>Glomerales</taxon>
        <taxon>Glomeraceae</taxon>
        <taxon>Rhizophagus</taxon>
    </lineage>
</organism>
<dbReference type="EMBL" id="AUPC02000005">
    <property type="protein sequence ID" value="POG82336.1"/>
    <property type="molecule type" value="Genomic_DNA"/>
</dbReference>
<keyword evidence="2" id="KW-1185">Reference proteome</keyword>
<proteinExistence type="predicted"/>
<sequence length="214" mass="24654">MIIGNPTKLSVFSPSNREFQMECIKKTITLQSGKQIYNVKTPVPLSRGYTILINAHCPSTNYELKNPVKLVDWVYNSINLQIIDNESSINQPINSEANVNIDLNICILYTDYKNLKIDYEEEKCSLGSIGHNLTKENLNENEIDKFDDIQNIIQETILDDDIQVIFSKVSNNEPNKYLQQYNKQLNISKQLNLSKRLNISKLIDISKIIQEKDE</sequence>
<accession>A0A2P4QXF6</accession>
<evidence type="ECO:0000313" key="1">
    <source>
        <dbReference type="EMBL" id="POG82336.1"/>
    </source>
</evidence>
<evidence type="ECO:0000313" key="2">
    <source>
        <dbReference type="Proteomes" id="UP000018888"/>
    </source>
</evidence>
<comment type="caution">
    <text evidence="1">The sequence shown here is derived from an EMBL/GenBank/DDBJ whole genome shotgun (WGS) entry which is preliminary data.</text>
</comment>
<reference evidence="1 2" key="1">
    <citation type="journal article" date="2013" name="Proc. Natl. Acad. Sci. U.S.A.">
        <title>Genome of an arbuscular mycorrhizal fungus provides insight into the oldest plant symbiosis.</title>
        <authorList>
            <person name="Tisserant E."/>
            <person name="Malbreil M."/>
            <person name="Kuo A."/>
            <person name="Kohler A."/>
            <person name="Symeonidi A."/>
            <person name="Balestrini R."/>
            <person name="Charron P."/>
            <person name="Duensing N."/>
            <person name="Frei Dit Frey N."/>
            <person name="Gianinazzi-Pearson V."/>
            <person name="Gilbert L.B."/>
            <person name="Handa Y."/>
            <person name="Herr J.R."/>
            <person name="Hijri M."/>
            <person name="Koul R."/>
            <person name="Kawaguchi M."/>
            <person name="Krajinski F."/>
            <person name="Lammers P.J."/>
            <person name="Masclaux F.G."/>
            <person name="Murat C."/>
            <person name="Morin E."/>
            <person name="Ndikumana S."/>
            <person name="Pagni M."/>
            <person name="Petitpierre D."/>
            <person name="Requena N."/>
            <person name="Rosikiewicz P."/>
            <person name="Riley R."/>
            <person name="Saito K."/>
            <person name="San Clemente H."/>
            <person name="Shapiro H."/>
            <person name="van Tuinen D."/>
            <person name="Becard G."/>
            <person name="Bonfante P."/>
            <person name="Paszkowski U."/>
            <person name="Shachar-Hill Y.Y."/>
            <person name="Tuskan G.A."/>
            <person name="Young P.W."/>
            <person name="Sanders I.R."/>
            <person name="Henrissat B."/>
            <person name="Rensing S.A."/>
            <person name="Grigoriev I.V."/>
            <person name="Corradi N."/>
            <person name="Roux C."/>
            <person name="Martin F."/>
        </authorList>
    </citation>
    <scope>NUCLEOTIDE SEQUENCE [LARGE SCALE GENOMIC DNA]</scope>
    <source>
        <strain evidence="1 2">DAOM 197198</strain>
    </source>
</reference>
<dbReference type="AlphaFoldDB" id="A0A2P4QXF6"/>
<gene>
    <name evidence="1" type="ORF">GLOIN_2v1497552</name>
</gene>